<dbReference type="EMBL" id="BSXV01001648">
    <property type="protein sequence ID" value="GME93498.1"/>
    <property type="molecule type" value="Genomic_DNA"/>
</dbReference>
<organism evidence="1 2">
    <name type="scientific">Candida boidinii</name>
    <name type="common">Yeast</name>
    <dbReference type="NCBI Taxonomy" id="5477"/>
    <lineage>
        <taxon>Eukaryota</taxon>
        <taxon>Fungi</taxon>
        <taxon>Dikarya</taxon>
        <taxon>Ascomycota</taxon>
        <taxon>Saccharomycotina</taxon>
        <taxon>Pichiomycetes</taxon>
        <taxon>Pichiales</taxon>
        <taxon>Pichiaceae</taxon>
        <taxon>Ogataea</taxon>
        <taxon>Ogataea/Candida clade</taxon>
    </lineage>
</organism>
<proteinExistence type="predicted"/>
<comment type="caution">
    <text evidence="1">The sequence shown here is derived from an EMBL/GenBank/DDBJ whole genome shotgun (WGS) entry which is preliminary data.</text>
</comment>
<reference evidence="1" key="1">
    <citation type="submission" date="2023-04" db="EMBL/GenBank/DDBJ databases">
        <title>Candida boidinii NBRC 1967.</title>
        <authorList>
            <person name="Ichikawa N."/>
            <person name="Sato H."/>
            <person name="Tonouchi N."/>
        </authorList>
    </citation>
    <scope>NUCLEOTIDE SEQUENCE</scope>
    <source>
        <strain evidence="1">NBRC 1967</strain>
    </source>
</reference>
<evidence type="ECO:0000313" key="2">
    <source>
        <dbReference type="Proteomes" id="UP001165101"/>
    </source>
</evidence>
<dbReference type="Proteomes" id="UP001165101">
    <property type="component" value="Unassembled WGS sequence"/>
</dbReference>
<sequence>MIRGPIRVHNIGILCGLGKHSIGNSIVNNNVINTRHFFKLAGFGKGESSGGSESGQSYIVNKKFSHSQSLIYELVSGVDKYDQFIPYCTKSFINERDDKGEPIKGGLRVGFKQFDEEFVCDLTCNKPQLVIAESITHSLFKYLYTEWKIDSVDEKHCKAQLTLRYEFKSELYNTVSALFAQHVATLMTKAFERRAYEVAKSRK</sequence>
<name>A0ACB5TQX5_CANBO</name>
<evidence type="ECO:0000313" key="1">
    <source>
        <dbReference type="EMBL" id="GME93498.1"/>
    </source>
</evidence>
<accession>A0ACB5TQX5</accession>
<keyword evidence="2" id="KW-1185">Reference proteome</keyword>
<protein>
    <submittedName>
        <fullName evidence="1">Unnamed protein product</fullName>
    </submittedName>
</protein>
<gene>
    <name evidence="1" type="ORF">Cboi01_000316100</name>
</gene>